<comment type="similarity">
    <text evidence="2 7">Belongs to the HEATR1/UTP10 family.</text>
</comment>
<dbReference type="InterPro" id="IPR011989">
    <property type="entry name" value="ARM-like"/>
</dbReference>
<dbReference type="InterPro" id="IPR012954">
    <property type="entry name" value="BP28_C_dom"/>
</dbReference>
<comment type="subcellular location">
    <subcellularLocation>
        <location evidence="1 7">Nucleus</location>
        <location evidence="1 7">Nucleolus</location>
    </subcellularLocation>
</comment>
<organism evidence="9 10">
    <name type="scientific">Electrophorus voltai</name>
    <dbReference type="NCBI Taxonomy" id="2609070"/>
    <lineage>
        <taxon>Eukaryota</taxon>
        <taxon>Metazoa</taxon>
        <taxon>Chordata</taxon>
        <taxon>Craniata</taxon>
        <taxon>Vertebrata</taxon>
        <taxon>Euteleostomi</taxon>
        <taxon>Actinopterygii</taxon>
        <taxon>Neopterygii</taxon>
        <taxon>Teleostei</taxon>
        <taxon>Ostariophysi</taxon>
        <taxon>Gymnotiformes</taxon>
        <taxon>Gymnotoidei</taxon>
        <taxon>Gymnotidae</taxon>
        <taxon>Electrophorus</taxon>
    </lineage>
</organism>
<dbReference type="Proteomes" id="UP001239994">
    <property type="component" value="Unassembled WGS sequence"/>
</dbReference>
<protein>
    <recommendedName>
        <fullName evidence="7">HEAT repeat-containing protein 1</fullName>
    </recommendedName>
</protein>
<evidence type="ECO:0000256" key="6">
    <source>
        <dbReference type="ARBA" id="ARBA00023274"/>
    </source>
</evidence>
<evidence type="ECO:0000256" key="4">
    <source>
        <dbReference type="ARBA" id="ARBA00022552"/>
    </source>
</evidence>
<dbReference type="EMBL" id="JAROKS010000017">
    <property type="protein sequence ID" value="KAK1794354.1"/>
    <property type="molecule type" value="Genomic_DNA"/>
</dbReference>
<dbReference type="PANTHER" id="PTHR13457">
    <property type="entry name" value="BAP28"/>
    <property type="match status" value="1"/>
</dbReference>
<dbReference type="GO" id="GO:0030686">
    <property type="term" value="C:90S preribosome"/>
    <property type="evidence" value="ECO:0007669"/>
    <property type="project" value="TreeGrafter"/>
</dbReference>
<dbReference type="GO" id="GO:0045943">
    <property type="term" value="P:positive regulation of transcription by RNA polymerase I"/>
    <property type="evidence" value="ECO:0007669"/>
    <property type="project" value="TreeGrafter"/>
</dbReference>
<evidence type="ECO:0000259" key="8">
    <source>
        <dbReference type="SMART" id="SM01036"/>
    </source>
</evidence>
<dbReference type="GO" id="GO:0034455">
    <property type="term" value="C:t-UTP complex"/>
    <property type="evidence" value="ECO:0007669"/>
    <property type="project" value="TreeGrafter"/>
</dbReference>
<dbReference type="GO" id="GO:0000462">
    <property type="term" value="P:maturation of SSU-rRNA from tricistronic rRNA transcript (SSU-rRNA, 5.8S rRNA, LSU-rRNA)"/>
    <property type="evidence" value="ECO:0007669"/>
    <property type="project" value="TreeGrafter"/>
</dbReference>
<dbReference type="InterPro" id="IPR056473">
    <property type="entry name" value="HEAT_Utp10/HEAT1"/>
</dbReference>
<keyword evidence="4 7" id="KW-0698">rRNA processing</keyword>
<evidence type="ECO:0000256" key="7">
    <source>
        <dbReference type="RuleBase" id="RU367065"/>
    </source>
</evidence>
<dbReference type="Pfam" id="PF23243">
    <property type="entry name" value="HEAT_HEATR1"/>
    <property type="match status" value="1"/>
</dbReference>
<dbReference type="InterPro" id="IPR040191">
    <property type="entry name" value="UTP10"/>
</dbReference>
<keyword evidence="6 7" id="KW-0687">Ribonucleoprotein</keyword>
<reference evidence="9" key="1">
    <citation type="submission" date="2023-03" db="EMBL/GenBank/DDBJ databases">
        <title>Electrophorus voltai genome.</title>
        <authorList>
            <person name="Bian C."/>
        </authorList>
    </citation>
    <scope>NUCLEOTIDE SEQUENCE</scope>
    <source>
        <strain evidence="9">CB-2022</strain>
        <tissue evidence="9">Muscle</tissue>
    </source>
</reference>
<dbReference type="SUPFAM" id="SSF48371">
    <property type="entry name" value="ARM repeat"/>
    <property type="match status" value="2"/>
</dbReference>
<dbReference type="SMART" id="SM01036">
    <property type="entry name" value="BP28CT"/>
    <property type="match status" value="1"/>
</dbReference>
<evidence type="ECO:0000256" key="5">
    <source>
        <dbReference type="ARBA" id="ARBA00023242"/>
    </source>
</evidence>
<keyword evidence="5 7" id="KW-0539">Nucleus</keyword>
<evidence type="ECO:0000313" key="9">
    <source>
        <dbReference type="EMBL" id="KAK1794354.1"/>
    </source>
</evidence>
<accession>A0AAD8Z835</accession>
<evidence type="ECO:0000313" key="10">
    <source>
        <dbReference type="Proteomes" id="UP001239994"/>
    </source>
</evidence>
<dbReference type="Pfam" id="PF08146">
    <property type="entry name" value="BP28CT"/>
    <property type="match status" value="1"/>
</dbReference>
<dbReference type="InterPro" id="IPR022125">
    <property type="entry name" value="U3snoRNP10_N"/>
</dbReference>
<proteinExistence type="inferred from homology"/>
<dbReference type="Pfam" id="PF12397">
    <property type="entry name" value="U3snoRNP10"/>
    <property type="match status" value="1"/>
</dbReference>
<dbReference type="GO" id="GO:0032040">
    <property type="term" value="C:small-subunit processome"/>
    <property type="evidence" value="ECO:0007669"/>
    <property type="project" value="TreeGrafter"/>
</dbReference>
<keyword evidence="3 7" id="KW-0690">Ribosome biogenesis</keyword>
<feature type="non-terminal residue" evidence="9">
    <location>
        <position position="1"/>
    </location>
</feature>
<evidence type="ECO:0000256" key="2">
    <source>
        <dbReference type="ARBA" id="ARBA00010559"/>
    </source>
</evidence>
<dbReference type="Gene3D" id="1.25.10.10">
    <property type="entry name" value="Leucine-rich Repeat Variant"/>
    <property type="match status" value="1"/>
</dbReference>
<evidence type="ECO:0000256" key="1">
    <source>
        <dbReference type="ARBA" id="ARBA00004604"/>
    </source>
</evidence>
<keyword evidence="10" id="KW-1185">Reference proteome</keyword>
<dbReference type="GO" id="GO:0030515">
    <property type="term" value="F:snoRNA binding"/>
    <property type="evidence" value="ECO:0007669"/>
    <property type="project" value="TreeGrafter"/>
</dbReference>
<comment type="function">
    <text evidence="7">Involved in nucleolar processing of pre-18S ribosomal RNA.</text>
</comment>
<dbReference type="PANTHER" id="PTHR13457:SF1">
    <property type="entry name" value="HEAT REPEAT-CONTAINING PROTEIN 1"/>
    <property type="match status" value="1"/>
</dbReference>
<gene>
    <name evidence="9" type="ORF">P4O66_011241</name>
</gene>
<sequence>KTFKMTSLAHQLKRLALPQNEPSLLSRRETASVLFEPKDAASMDGSTFHALGCTGLEELLGIEPAFAEFQQTLFSQASLSMERSVQDRAVNKQLDKGISLFLARLSPYFLLKPALKCLEWLIHRFHIHLYNQDSLIACVLPYHETKVFVRVIQLLKIDDPTHRWHWLHGLQKPGVPLARGTLLTHCYKDLSFMDFVCTLVTKSVKAYSGAVRDGQCLQLRVVFSFYAAAIVPSLEAVEKVTDSVIAKLLPYVHLGLKSELVDYKAATYMIVAQLAVKVVMQAELADSLAVQVSRSLGRVPVLASEGLACLIILLQNQKEATLGPKTFGYLCAVPTLVPTLQSIAASYDISPLLHYLLPHLVHSVFACHALVFGSVPSRTDEYGSFSVQELPRARNVTFLQCLRFELVFICTLGALLLDTDELQDERSDGSAHGRLLESILQTLPLNSDLEATVGRLLFDGYVSAGTELSSNGLATLNGKMQPIVRLFECKCPTALDAIFEGHMSAQRSEQQKKLLHHFLSLTMSCGKYQVLPDSDTSLLLSLNHPLSSVRNMAVDYLKEVLISGKVSVLIPGALYADHVDPENTASCLISVLQRIQSPAIGQWYLVLEEVVRMLDDPRLTAGSPDLCTRIGWKLLPFLLVTNPAAESPELQLALCVSKTHLLSQHPLTRGWANALGDVLQNTAPADVVGEASQAFTGTLTKNLACMEPSARRNAIESVCSLLARTAATVRDRAAFVVLSGALLQALGTLSESQHLHTAQTLLGLLEPALRTLATLVEEEEEEEEEQLCGVPEGQSPSTDALLASFLSKLHAGLCATREQGLVLLSLLHHFISALKCPEPTFKEEPWWNPEKLDASTCCYLQLLCRLLDMVVGGANRGPLAPSFRALLQPLLQVHLQATEHLFRFLPLLWVYGSNLGDQLEFRVTPLLQARALYVGRALLVSVPAGSREALASASSPVVPSLLACLGCAVAEVRRAALAVLQLLAGTTASPYCPLVEKLLSAAEELISDPSYLSQALGRLYEEAMSSGKSGTRLLAAVEQLLRCVQSPDCPCYVATVLLQALRDVNGEFVLSMLLPAMERLLEQRASDAAPLLPDEALLLSLLLGKYTASAAPLLTRHPRSLELFLTALGTSSAPRPGITSLQVVAAEQITKLFFAALADEKVQQRILGVLFDVLVDTKDPACSQTLSSVFKGITVDAELVSNELTPTNKPRVSASVQQTRRSKLQLKKALDATPEEGAVSWPRVTLILELLQHKKKLRRPQMLVPTLFNLLARFLWVTRTMVFLGCSDLALGCARGRFTPPFVCRCLEASLEQENMEYTKQLLLSVLLNVCQKLSPHGGAVSKDVLDEDKFSVELVVQCVRTSVVPQTHHHALLLLSTVAGIFPEKVLHNVMAIFTFMGANVMRLDDSYSLQVISRTVQAVIPALIRAHEGASASSQAATEAAVTRLLRVFVDALPHVPEHRRLPVLHQLLSALGPARFLWVLLLLLFEQHTATASSRAASEKEAALEQDQEFWVSVCCEFEVQEQLTSFIKILQFLMALPKDKEQVPERKGARAGKREESVADLIFSVEAHSGKELRHFKFLALSFVGQLLASGGFVGKVVDCADLTGHTLQELQQSLLEETLRYIHAVALCVEQNSEQPTAKFWRALLTKSYDILDKVNALLPMDTFITVVRGLMGNQLPSVRRKALELLNNRLQHRTQWEEPQMDDLPSPFTSQVAMLLELIGDLLSIVDRHRAQASCQEEEEQAINRQTALYGLKLMCRSFGAGHQEAFLPVLSRTVELVANPEEERNVMGSALLCVAEVTSTLKALAIPQIHRLMPAVLQALKERKELLSNEVYLLSAVTALQKTAETLPHFISPYLEGTVSQVSRLTRVAERLPSCPQLTARLASLSSTLATKVSSRVLLPTITRCYSSMVDSQKSRLGPLLNILKEHIGYMEKDQLASHQSELSSFFLSALDYRAKHCQGNLEKTAEIEGYVIDCLLVMVMKLSEVTFRPLFFKLFNWSKTEGASKERMLTFCRLADRLADKLKGLFVLFAGQLVKPFSDLLRQLNATLTDDAFFTSENDDDDIDNDGEESNVQKSCLLLEYMLDCLHKIFLYDTQRFLSKERADALLGSLVDQLENVLGGEDVYQTRVIKHLVPCIAQFAVAMGDDSHWKVLNYKILLKTRHSSPKVRFSALVMILELAGKLKENYMVLLPETVPFLAELMEDECEEVEYHVQNVIQEMETILGESLQSYF</sequence>
<comment type="caution">
    <text evidence="9">The sequence shown here is derived from an EMBL/GenBank/DDBJ whole genome shotgun (WGS) entry which is preliminary data.</text>
</comment>
<name>A0AAD8Z835_9TELE</name>
<feature type="domain" description="BP28 C-terminal" evidence="8">
    <location>
        <begin position="1940"/>
        <end position="2105"/>
    </location>
</feature>
<evidence type="ECO:0000256" key="3">
    <source>
        <dbReference type="ARBA" id="ARBA00022517"/>
    </source>
</evidence>
<dbReference type="InterPro" id="IPR016024">
    <property type="entry name" value="ARM-type_fold"/>
</dbReference>